<sequence length="61" mass="6856">MNPMMPVRVESTTAWSKTSLEAAAIDFCDDIIACPLNLPDIDFSRMLREVPADLLDNDLWS</sequence>
<protein>
    <submittedName>
        <fullName evidence="1">Uncharacterized protein</fullName>
    </submittedName>
</protein>
<dbReference type="AlphaFoldDB" id="A0A0B7AWW3"/>
<dbReference type="EMBL" id="HACG01038448">
    <property type="protein sequence ID" value="CEK85313.1"/>
    <property type="molecule type" value="Transcribed_RNA"/>
</dbReference>
<name>A0A0B7AWW3_9EUPU</name>
<accession>A0A0B7AWW3</accession>
<reference evidence="1" key="1">
    <citation type="submission" date="2014-12" db="EMBL/GenBank/DDBJ databases">
        <title>Insight into the proteome of Arion vulgaris.</title>
        <authorList>
            <person name="Aradska J."/>
            <person name="Bulat T."/>
            <person name="Smidak R."/>
            <person name="Sarate P."/>
            <person name="Gangsoo J."/>
            <person name="Sialana F."/>
            <person name="Bilban M."/>
            <person name="Lubec G."/>
        </authorList>
    </citation>
    <scope>NUCLEOTIDE SEQUENCE</scope>
    <source>
        <tissue evidence="1">Skin</tissue>
    </source>
</reference>
<evidence type="ECO:0000313" key="1">
    <source>
        <dbReference type="EMBL" id="CEK85313.1"/>
    </source>
</evidence>
<organism evidence="1">
    <name type="scientific">Arion vulgaris</name>
    <dbReference type="NCBI Taxonomy" id="1028688"/>
    <lineage>
        <taxon>Eukaryota</taxon>
        <taxon>Metazoa</taxon>
        <taxon>Spiralia</taxon>
        <taxon>Lophotrochozoa</taxon>
        <taxon>Mollusca</taxon>
        <taxon>Gastropoda</taxon>
        <taxon>Heterobranchia</taxon>
        <taxon>Euthyneura</taxon>
        <taxon>Panpulmonata</taxon>
        <taxon>Eupulmonata</taxon>
        <taxon>Stylommatophora</taxon>
        <taxon>Helicina</taxon>
        <taxon>Arionoidea</taxon>
        <taxon>Arionidae</taxon>
        <taxon>Arion</taxon>
    </lineage>
</organism>
<proteinExistence type="predicted"/>
<gene>
    <name evidence="1" type="primary">ORF147423</name>
</gene>